<accession>A0ABT4I9A1</accession>
<dbReference type="Proteomes" id="UP001072034">
    <property type="component" value="Unassembled WGS sequence"/>
</dbReference>
<protein>
    <submittedName>
        <fullName evidence="2">SDR family oxidoreductase</fullName>
    </submittedName>
</protein>
<evidence type="ECO:0000313" key="2">
    <source>
        <dbReference type="EMBL" id="MCZ0858320.1"/>
    </source>
</evidence>
<dbReference type="Pfam" id="PF13460">
    <property type="entry name" value="NAD_binding_10"/>
    <property type="match status" value="1"/>
</dbReference>
<organism evidence="2 3">
    <name type="scientific">Actinomyces israelii</name>
    <dbReference type="NCBI Taxonomy" id="1659"/>
    <lineage>
        <taxon>Bacteria</taxon>
        <taxon>Bacillati</taxon>
        <taxon>Actinomycetota</taxon>
        <taxon>Actinomycetes</taxon>
        <taxon>Actinomycetales</taxon>
        <taxon>Actinomycetaceae</taxon>
        <taxon>Actinomyces</taxon>
    </lineage>
</organism>
<evidence type="ECO:0000313" key="3">
    <source>
        <dbReference type="Proteomes" id="UP001072034"/>
    </source>
</evidence>
<gene>
    <name evidence="2" type="ORF">OHJ16_09730</name>
</gene>
<dbReference type="InterPro" id="IPR036291">
    <property type="entry name" value="NAD(P)-bd_dom_sf"/>
</dbReference>
<comment type="caution">
    <text evidence="2">The sequence shown here is derived from an EMBL/GenBank/DDBJ whole genome shotgun (WGS) entry which is preliminary data.</text>
</comment>
<sequence length="215" mass="22436">MKLTIIGATGNVGSRILSRALAAGHDVRVVARRPEAIAAAPNLSVIRGSATDSETIAQAARDADAVVVAITGKPSDKSFMQTNLPGVIEGLKSAGAPRLVLVSAFGAGDTAGKASWYMRFVYRHVLGGFMADKDASDRLLQASSLPWTILYPVNLKDAAATGTAVTLPLDRVAKVPGLPTLSFDDAAAQILAAAENPDTRGQRLLVTTEKGFRRA</sequence>
<keyword evidence="3" id="KW-1185">Reference proteome</keyword>
<dbReference type="Gene3D" id="3.40.50.720">
    <property type="entry name" value="NAD(P)-binding Rossmann-like Domain"/>
    <property type="match status" value="1"/>
</dbReference>
<dbReference type="PANTHER" id="PTHR43355">
    <property type="entry name" value="FLAVIN REDUCTASE (NADPH)"/>
    <property type="match status" value="1"/>
</dbReference>
<name>A0ABT4I9A1_9ACTO</name>
<dbReference type="PANTHER" id="PTHR43355:SF2">
    <property type="entry name" value="FLAVIN REDUCTASE (NADPH)"/>
    <property type="match status" value="1"/>
</dbReference>
<dbReference type="InterPro" id="IPR051606">
    <property type="entry name" value="Polyketide_Oxido-like"/>
</dbReference>
<proteinExistence type="predicted"/>
<dbReference type="RefSeq" id="WP_268917726.1">
    <property type="nucleotide sequence ID" value="NZ_CP124548.1"/>
</dbReference>
<dbReference type="SUPFAM" id="SSF51735">
    <property type="entry name" value="NAD(P)-binding Rossmann-fold domains"/>
    <property type="match status" value="1"/>
</dbReference>
<evidence type="ECO:0000259" key="1">
    <source>
        <dbReference type="Pfam" id="PF13460"/>
    </source>
</evidence>
<dbReference type="EMBL" id="JAPTMY010000020">
    <property type="protein sequence ID" value="MCZ0858320.1"/>
    <property type="molecule type" value="Genomic_DNA"/>
</dbReference>
<dbReference type="InterPro" id="IPR016040">
    <property type="entry name" value="NAD(P)-bd_dom"/>
</dbReference>
<reference evidence="2" key="1">
    <citation type="submission" date="2022-10" db="EMBL/GenBank/DDBJ databases">
        <title>Genome sequence of Actinomyces israelii ATCC 10048.</title>
        <authorList>
            <person name="Watt R.M."/>
            <person name="Tong W.M."/>
        </authorList>
    </citation>
    <scope>NUCLEOTIDE SEQUENCE</scope>
    <source>
        <strain evidence="2">ATCC 10048</strain>
    </source>
</reference>
<feature type="domain" description="NAD(P)-binding" evidence="1">
    <location>
        <begin position="7"/>
        <end position="197"/>
    </location>
</feature>